<name>G0S304_CHATD</name>
<protein>
    <recommendedName>
        <fullName evidence="6">Alpha-1,6-mannosyltransferase-like protein</fullName>
    </recommendedName>
</protein>
<evidence type="ECO:0000313" key="4">
    <source>
        <dbReference type="EMBL" id="EGS22387.1"/>
    </source>
</evidence>
<keyword evidence="3" id="KW-0812">Transmembrane</keyword>
<proteinExistence type="inferred from homology"/>
<keyword evidence="3" id="KW-1133">Transmembrane helix</keyword>
<dbReference type="InterPro" id="IPR029044">
    <property type="entry name" value="Nucleotide-diphossugar_trans"/>
</dbReference>
<dbReference type="Gene3D" id="3.90.550.20">
    <property type="match status" value="1"/>
</dbReference>
<dbReference type="SUPFAM" id="SSF53448">
    <property type="entry name" value="Nucleotide-diphospho-sugar transferases"/>
    <property type="match status" value="1"/>
</dbReference>
<dbReference type="GeneID" id="18255956"/>
<dbReference type="GO" id="GO:0000009">
    <property type="term" value="F:alpha-1,6-mannosyltransferase activity"/>
    <property type="evidence" value="ECO:0007669"/>
    <property type="project" value="InterPro"/>
</dbReference>
<dbReference type="OMA" id="WADIPHW"/>
<dbReference type="InterPro" id="IPR039367">
    <property type="entry name" value="Och1-like"/>
</dbReference>
<organism evidence="5">
    <name type="scientific">Chaetomium thermophilum (strain DSM 1495 / CBS 144.50 / IMI 039719)</name>
    <name type="common">Thermochaetoides thermophila</name>
    <dbReference type="NCBI Taxonomy" id="759272"/>
    <lineage>
        <taxon>Eukaryota</taxon>
        <taxon>Fungi</taxon>
        <taxon>Dikarya</taxon>
        <taxon>Ascomycota</taxon>
        <taxon>Pezizomycotina</taxon>
        <taxon>Sordariomycetes</taxon>
        <taxon>Sordariomycetidae</taxon>
        <taxon>Sordariales</taxon>
        <taxon>Chaetomiaceae</taxon>
        <taxon>Thermochaetoides</taxon>
    </lineage>
</organism>
<dbReference type="PANTHER" id="PTHR31834">
    <property type="entry name" value="INITIATION-SPECIFIC ALPHA-1,6-MANNOSYLTRANSFERASE"/>
    <property type="match status" value="1"/>
</dbReference>
<dbReference type="GO" id="GO:0006487">
    <property type="term" value="P:protein N-linked glycosylation"/>
    <property type="evidence" value="ECO:0007669"/>
    <property type="project" value="TreeGrafter"/>
</dbReference>
<evidence type="ECO:0000256" key="1">
    <source>
        <dbReference type="ARBA" id="ARBA00009003"/>
    </source>
</evidence>
<comment type="similarity">
    <text evidence="1">Belongs to the glycosyltransferase 32 family.</text>
</comment>
<keyword evidence="5" id="KW-1185">Reference proteome</keyword>
<feature type="region of interest" description="Disordered" evidence="2">
    <location>
        <begin position="376"/>
        <end position="398"/>
    </location>
</feature>
<dbReference type="EMBL" id="GL988040">
    <property type="protein sequence ID" value="EGS22387.1"/>
    <property type="molecule type" value="Genomic_DNA"/>
</dbReference>
<dbReference type="PANTHER" id="PTHR31834:SF1">
    <property type="entry name" value="INITIATION-SPECIFIC ALPHA-1,6-MANNOSYLTRANSFERASE"/>
    <property type="match status" value="1"/>
</dbReference>
<dbReference type="eggNOG" id="ENOG502QW2I">
    <property type="taxonomic scope" value="Eukaryota"/>
</dbReference>
<accession>G0S304</accession>
<evidence type="ECO:0008006" key="6">
    <source>
        <dbReference type="Google" id="ProtNLM"/>
    </source>
</evidence>
<dbReference type="GO" id="GO:0000136">
    <property type="term" value="C:mannan polymerase complex"/>
    <property type="evidence" value="ECO:0007669"/>
    <property type="project" value="TreeGrafter"/>
</dbReference>
<dbReference type="AlphaFoldDB" id="G0S304"/>
<evidence type="ECO:0000256" key="2">
    <source>
        <dbReference type="SAM" id="MobiDB-lite"/>
    </source>
</evidence>
<evidence type="ECO:0000256" key="3">
    <source>
        <dbReference type="SAM" id="Phobius"/>
    </source>
</evidence>
<keyword evidence="3" id="KW-0472">Membrane</keyword>
<dbReference type="OrthoDB" id="409543at2759"/>
<feature type="transmembrane region" description="Helical" evidence="3">
    <location>
        <begin position="36"/>
        <end position="57"/>
    </location>
</feature>
<sequence length="398" mass="44183">MPVSEHPGSNAPSLAHSFSSLRALLAAHSTRRQSRVYALSCLALGMLVAALWVYGGLVRDVTDFTRTLPHPQVQSSTVGQSKPSVITVTVTATPSPTPALDAWRHSSHSAAAIDNTGIPRKIWQIMLPKRVLQNQTWISDPAKLKDIPSWLALNPDYEYNLIGQDRGDRFVRQYFGDNPRILSTWEKMPNVGQKSDFLRYLILSVEGGVYSDTDTVALKPIDFWVPPHLKDRVRLVVGLEFDRRDGPMWADILHEVQFCQWTIAAAPGHPVFKKMISRILTSLDDLSALHQVPLESLKPTSKEVMNSTGPAAWTDVVFEQLQEYDPSLLEPKNLSYMNAPRLIGDIYVLTIDGFGMGQKHSGSTNDGTIPPAALVKHNFNGSWRGNKRGRDESSASEP</sequence>
<dbReference type="HOGENOM" id="CLU_022381_5_3_1"/>
<dbReference type="Proteomes" id="UP000008066">
    <property type="component" value="Unassembled WGS sequence"/>
</dbReference>
<dbReference type="STRING" id="759272.G0S304"/>
<evidence type="ECO:0000313" key="5">
    <source>
        <dbReference type="Proteomes" id="UP000008066"/>
    </source>
</evidence>
<dbReference type="KEGG" id="cthr:CTHT_0019180"/>
<reference evidence="4 5" key="1">
    <citation type="journal article" date="2011" name="Cell">
        <title>Insight into structure and assembly of the nuclear pore complex by utilizing the genome of a eukaryotic thermophile.</title>
        <authorList>
            <person name="Amlacher S."/>
            <person name="Sarges P."/>
            <person name="Flemming D."/>
            <person name="van Noort V."/>
            <person name="Kunze R."/>
            <person name="Devos D.P."/>
            <person name="Arumugam M."/>
            <person name="Bork P."/>
            <person name="Hurt E."/>
        </authorList>
    </citation>
    <scope>NUCLEOTIDE SEQUENCE [LARGE SCALE GENOMIC DNA]</scope>
    <source>
        <strain evidence="5">DSM 1495 / CBS 144.50 / IMI 039719</strain>
    </source>
</reference>
<dbReference type="InterPro" id="IPR007577">
    <property type="entry name" value="GlycoTrfase_DXD_sugar-bd_CS"/>
</dbReference>
<gene>
    <name evidence="4" type="ORF">CTHT_0019180</name>
</gene>
<feature type="compositionally biased region" description="Basic and acidic residues" evidence="2">
    <location>
        <begin position="388"/>
        <end position="398"/>
    </location>
</feature>
<dbReference type="Pfam" id="PF04488">
    <property type="entry name" value="Gly_transf_sug"/>
    <property type="match status" value="1"/>
</dbReference>
<dbReference type="RefSeq" id="XP_006692406.1">
    <property type="nucleotide sequence ID" value="XM_006692343.1"/>
</dbReference>